<reference evidence="2" key="1">
    <citation type="submission" date="2019-10" db="EMBL/GenBank/DDBJ databases">
        <title>Lacipirellula parvula gen. nov., sp. nov., representing a lineage of planctomycetes widespread in freshwater anoxic habitats, and description of the family Lacipirellulaceae.</title>
        <authorList>
            <person name="Dedysh S.N."/>
            <person name="Kulichevskaya I.S."/>
            <person name="Beletsky A.V."/>
            <person name="Rakitin A.L."/>
            <person name="Mardanov A.V."/>
            <person name="Ivanova A.A."/>
            <person name="Saltykova V.X."/>
            <person name="Rijpstra W.I.C."/>
            <person name="Sinninghe Damste J.S."/>
            <person name="Ravin N.V."/>
        </authorList>
    </citation>
    <scope>NUCLEOTIDE SEQUENCE [LARGE SCALE GENOMIC DNA]</scope>
    <source>
        <strain evidence="2">PX69</strain>
    </source>
</reference>
<proteinExistence type="predicted"/>
<gene>
    <name evidence="1" type="ORF">PLANPX_5732</name>
</gene>
<accession>A0A5K7XGX4</accession>
<evidence type="ECO:0000313" key="1">
    <source>
        <dbReference type="EMBL" id="BBO36120.1"/>
    </source>
</evidence>
<keyword evidence="2" id="KW-1185">Reference proteome</keyword>
<dbReference type="KEGG" id="lpav:PLANPX_5732"/>
<dbReference type="Proteomes" id="UP000326837">
    <property type="component" value="Chromosome"/>
</dbReference>
<sequence length="255" mass="28538">MNERSRTQLEKLLAYHAQGIFGLEEAANQIATLATVEDAGEMLAYVPEPLQSAVRSELVREASRFVGGECLQPEDSPFEIVGTSYKENYYGKIARTLLVTESHHDRPQLSVVCLPSFEPEWALLLLDVKRVGFMLSLRTAKSPIWPPERTEEVDVDNVRVKIDDALADGMKVAWEKMMRRVRHALPSSVVLDGVSYHFSFRAAAGRTHSPHPETAPGRLVELSHALRAYVEASDAARSAIRNSVLVNVEWFRQLA</sequence>
<dbReference type="RefSeq" id="WP_152101355.1">
    <property type="nucleotide sequence ID" value="NZ_AP021861.1"/>
</dbReference>
<organism evidence="1 2">
    <name type="scientific">Lacipirellula parvula</name>
    <dbReference type="NCBI Taxonomy" id="2650471"/>
    <lineage>
        <taxon>Bacteria</taxon>
        <taxon>Pseudomonadati</taxon>
        <taxon>Planctomycetota</taxon>
        <taxon>Planctomycetia</taxon>
        <taxon>Pirellulales</taxon>
        <taxon>Lacipirellulaceae</taxon>
        <taxon>Lacipirellula</taxon>
    </lineage>
</organism>
<name>A0A5K7XGX4_9BACT</name>
<evidence type="ECO:0000313" key="2">
    <source>
        <dbReference type="Proteomes" id="UP000326837"/>
    </source>
</evidence>
<dbReference type="EMBL" id="AP021861">
    <property type="protein sequence ID" value="BBO36120.1"/>
    <property type="molecule type" value="Genomic_DNA"/>
</dbReference>
<dbReference type="AlphaFoldDB" id="A0A5K7XGX4"/>
<protein>
    <submittedName>
        <fullName evidence="1">Uncharacterized protein</fullName>
    </submittedName>
</protein>